<feature type="DNA-binding region" description="H-T-H motif" evidence="2">
    <location>
        <begin position="35"/>
        <end position="54"/>
    </location>
</feature>
<reference evidence="4 5" key="1">
    <citation type="submission" date="2019-12" db="EMBL/GenBank/DDBJ databases">
        <title>Corynebacterium sp. nov., isolated from feces of the Anser Albifrons in China.</title>
        <authorList>
            <person name="Liu Q."/>
        </authorList>
    </citation>
    <scope>NUCLEOTIDE SEQUENCE [LARGE SCALE GENOMIC DNA]</scope>
    <source>
        <strain evidence="4 5">4H37-19</strain>
    </source>
</reference>
<dbReference type="AlphaFoldDB" id="A0A7H0SMY6"/>
<keyword evidence="1 2" id="KW-0238">DNA-binding</keyword>
<protein>
    <submittedName>
        <fullName evidence="4">TetR family transcriptional regulator</fullName>
    </submittedName>
</protein>
<dbReference type="Proteomes" id="UP000516320">
    <property type="component" value="Chromosome"/>
</dbReference>
<organism evidence="4 5">
    <name type="scientific">Corynebacterium poyangense</name>
    <dbReference type="NCBI Taxonomy" id="2684405"/>
    <lineage>
        <taxon>Bacteria</taxon>
        <taxon>Bacillati</taxon>
        <taxon>Actinomycetota</taxon>
        <taxon>Actinomycetes</taxon>
        <taxon>Mycobacteriales</taxon>
        <taxon>Corynebacteriaceae</taxon>
        <taxon>Corynebacterium</taxon>
    </lineage>
</organism>
<keyword evidence="5" id="KW-1185">Reference proteome</keyword>
<name>A0A7H0SMY6_9CORY</name>
<evidence type="ECO:0000256" key="2">
    <source>
        <dbReference type="PROSITE-ProRule" id="PRU00335"/>
    </source>
</evidence>
<dbReference type="GO" id="GO:0003677">
    <property type="term" value="F:DNA binding"/>
    <property type="evidence" value="ECO:0007669"/>
    <property type="project" value="UniProtKB-UniRule"/>
</dbReference>
<sequence>MPMPGLREARKAKTRSALALAAAEIALEHGTSALTISAITSGAGVSTRTFHNYFSSREEALLEFIVEQVRILADEVQHLPPNLGLLEISEKLTIITLDADGPARLPHLFRLSEMLREKEPGRSYGASDTDIILAPIIEALAPRAATLGFQKDELVLAVHLVARSIAFALQRYESLPAPRDPEVGEYMIHNALGVIRRL</sequence>
<proteinExistence type="predicted"/>
<dbReference type="Gene3D" id="1.10.357.10">
    <property type="entry name" value="Tetracycline Repressor, domain 2"/>
    <property type="match status" value="1"/>
</dbReference>
<dbReference type="KEGG" id="cpoy:GP475_04055"/>
<dbReference type="EMBL" id="CP046884">
    <property type="protein sequence ID" value="QNQ89911.1"/>
    <property type="molecule type" value="Genomic_DNA"/>
</dbReference>
<evidence type="ECO:0000256" key="1">
    <source>
        <dbReference type="ARBA" id="ARBA00023125"/>
    </source>
</evidence>
<dbReference type="SUPFAM" id="SSF46689">
    <property type="entry name" value="Homeodomain-like"/>
    <property type="match status" value="1"/>
</dbReference>
<evidence type="ECO:0000313" key="5">
    <source>
        <dbReference type="Proteomes" id="UP000516320"/>
    </source>
</evidence>
<dbReference type="InterPro" id="IPR001647">
    <property type="entry name" value="HTH_TetR"/>
</dbReference>
<accession>A0A7H0SMY6</accession>
<evidence type="ECO:0000313" key="4">
    <source>
        <dbReference type="EMBL" id="QNQ89911.1"/>
    </source>
</evidence>
<dbReference type="Pfam" id="PF00440">
    <property type="entry name" value="TetR_N"/>
    <property type="match status" value="1"/>
</dbReference>
<dbReference type="InterPro" id="IPR009057">
    <property type="entry name" value="Homeodomain-like_sf"/>
</dbReference>
<gene>
    <name evidence="4" type="ORF">GP475_04055</name>
</gene>
<feature type="domain" description="HTH tetR-type" evidence="3">
    <location>
        <begin position="12"/>
        <end position="72"/>
    </location>
</feature>
<evidence type="ECO:0000259" key="3">
    <source>
        <dbReference type="PROSITE" id="PS50977"/>
    </source>
</evidence>
<dbReference type="PROSITE" id="PS50977">
    <property type="entry name" value="HTH_TETR_2"/>
    <property type="match status" value="1"/>
</dbReference>